<organism evidence="2 3">
    <name type="scientific">Reticulomyxa filosa</name>
    <dbReference type="NCBI Taxonomy" id="46433"/>
    <lineage>
        <taxon>Eukaryota</taxon>
        <taxon>Sar</taxon>
        <taxon>Rhizaria</taxon>
        <taxon>Retaria</taxon>
        <taxon>Foraminifera</taxon>
        <taxon>Monothalamids</taxon>
        <taxon>Reticulomyxidae</taxon>
        <taxon>Reticulomyxa</taxon>
    </lineage>
</organism>
<evidence type="ECO:0000256" key="1">
    <source>
        <dbReference type="SAM" id="SignalP"/>
    </source>
</evidence>
<dbReference type="EMBL" id="ASPP01015925">
    <property type="protein sequence ID" value="ETO17829.1"/>
    <property type="molecule type" value="Genomic_DNA"/>
</dbReference>
<proteinExistence type="predicted"/>
<name>X6MVF5_RETFI</name>
<feature type="non-terminal residue" evidence="2">
    <location>
        <position position="156"/>
    </location>
</feature>
<sequence>IEISVLVMILLKCLMCVHETYGVNRNQRFSLDTIFGGERNKDKTTVSEMNPKRHSYVADLAQLKVQRTERVMREKALRHQRIGKTVEAMESTEFEKKQTDKHIVETNHGNSGTATLEHPKEYEQHVPSHVQPKDKKHTVKVVSEIISDTEDGNVFQ</sequence>
<keyword evidence="1" id="KW-0732">Signal</keyword>
<feature type="signal peptide" evidence="1">
    <location>
        <begin position="1"/>
        <end position="22"/>
    </location>
</feature>
<keyword evidence="3" id="KW-1185">Reference proteome</keyword>
<evidence type="ECO:0000313" key="2">
    <source>
        <dbReference type="EMBL" id="ETO17829.1"/>
    </source>
</evidence>
<gene>
    <name evidence="2" type="ORF">RFI_19481</name>
</gene>
<evidence type="ECO:0000313" key="3">
    <source>
        <dbReference type="Proteomes" id="UP000023152"/>
    </source>
</evidence>
<reference evidence="2 3" key="1">
    <citation type="journal article" date="2013" name="Curr. Biol.">
        <title>The Genome of the Foraminiferan Reticulomyxa filosa.</title>
        <authorList>
            <person name="Glockner G."/>
            <person name="Hulsmann N."/>
            <person name="Schleicher M."/>
            <person name="Noegel A.A."/>
            <person name="Eichinger L."/>
            <person name="Gallinger C."/>
            <person name="Pawlowski J."/>
            <person name="Sierra R."/>
            <person name="Euteneuer U."/>
            <person name="Pillet L."/>
            <person name="Moustafa A."/>
            <person name="Platzer M."/>
            <person name="Groth M."/>
            <person name="Szafranski K."/>
            <person name="Schliwa M."/>
        </authorList>
    </citation>
    <scope>NUCLEOTIDE SEQUENCE [LARGE SCALE GENOMIC DNA]</scope>
</reference>
<dbReference type="Proteomes" id="UP000023152">
    <property type="component" value="Unassembled WGS sequence"/>
</dbReference>
<protein>
    <submittedName>
        <fullName evidence="2">Uncharacterized protein</fullName>
    </submittedName>
</protein>
<feature type="non-terminal residue" evidence="2">
    <location>
        <position position="1"/>
    </location>
</feature>
<accession>X6MVF5</accession>
<dbReference type="AlphaFoldDB" id="X6MVF5"/>
<comment type="caution">
    <text evidence="2">The sequence shown here is derived from an EMBL/GenBank/DDBJ whole genome shotgun (WGS) entry which is preliminary data.</text>
</comment>
<feature type="chain" id="PRO_5004975967" evidence="1">
    <location>
        <begin position="23"/>
        <end position="156"/>
    </location>
</feature>